<evidence type="ECO:0000313" key="2">
    <source>
        <dbReference type="Proteomes" id="UP000887565"/>
    </source>
</evidence>
<evidence type="ECO:0000313" key="3">
    <source>
        <dbReference type="WBParaSite" id="nRc.2.0.1.t48306-RA"/>
    </source>
</evidence>
<dbReference type="WBParaSite" id="nRc.2.0.1.t48306-RA">
    <property type="protein sequence ID" value="nRc.2.0.1.t48306-RA"/>
    <property type="gene ID" value="nRc.2.0.1.g48306"/>
</dbReference>
<name>A0A915LEM7_ROMCU</name>
<dbReference type="AlphaFoldDB" id="A0A915LEM7"/>
<sequence length="97" mass="10606">MAPTSAQSTAQAQPSLVIATRPVPGAPLPPSSPPAIKPRLPSEATRLPNYTRFRTTDTPHWVTLVTMGYPPHIEPAVEFFSPCTLHEMVLVNFFGRL</sequence>
<accession>A0A915LEM7</accession>
<organism evidence="2 3">
    <name type="scientific">Romanomermis culicivorax</name>
    <name type="common">Nematode worm</name>
    <dbReference type="NCBI Taxonomy" id="13658"/>
    <lineage>
        <taxon>Eukaryota</taxon>
        <taxon>Metazoa</taxon>
        <taxon>Ecdysozoa</taxon>
        <taxon>Nematoda</taxon>
        <taxon>Enoplea</taxon>
        <taxon>Dorylaimia</taxon>
        <taxon>Mermithida</taxon>
        <taxon>Mermithoidea</taxon>
        <taxon>Mermithidae</taxon>
        <taxon>Romanomermis</taxon>
    </lineage>
</organism>
<protein>
    <submittedName>
        <fullName evidence="3">Uncharacterized protein</fullName>
    </submittedName>
</protein>
<dbReference type="Proteomes" id="UP000887565">
    <property type="component" value="Unplaced"/>
</dbReference>
<proteinExistence type="predicted"/>
<reference evidence="3" key="1">
    <citation type="submission" date="2022-11" db="UniProtKB">
        <authorList>
            <consortium name="WormBaseParasite"/>
        </authorList>
    </citation>
    <scope>IDENTIFICATION</scope>
</reference>
<evidence type="ECO:0000256" key="1">
    <source>
        <dbReference type="SAM" id="MobiDB-lite"/>
    </source>
</evidence>
<feature type="compositionally biased region" description="Pro residues" evidence="1">
    <location>
        <begin position="24"/>
        <end position="36"/>
    </location>
</feature>
<feature type="region of interest" description="Disordered" evidence="1">
    <location>
        <begin position="1"/>
        <end position="52"/>
    </location>
</feature>
<feature type="compositionally biased region" description="Low complexity" evidence="1">
    <location>
        <begin position="1"/>
        <end position="15"/>
    </location>
</feature>
<keyword evidence="2" id="KW-1185">Reference proteome</keyword>